<organism evidence="4 5">
    <name type="scientific">Biomphalaria glabrata</name>
    <name type="common">Bloodfluke planorb</name>
    <name type="synonym">Freshwater snail</name>
    <dbReference type="NCBI Taxonomy" id="6526"/>
    <lineage>
        <taxon>Eukaryota</taxon>
        <taxon>Metazoa</taxon>
        <taxon>Spiralia</taxon>
        <taxon>Lophotrochozoa</taxon>
        <taxon>Mollusca</taxon>
        <taxon>Gastropoda</taxon>
        <taxon>Heterobranchia</taxon>
        <taxon>Euthyneura</taxon>
        <taxon>Panpulmonata</taxon>
        <taxon>Hygrophila</taxon>
        <taxon>Lymnaeoidea</taxon>
        <taxon>Planorbidae</taxon>
        <taxon>Biomphalaria</taxon>
    </lineage>
</organism>
<dbReference type="InterPro" id="IPR016186">
    <property type="entry name" value="C-type_lectin-like/link_sf"/>
</dbReference>
<keyword evidence="2" id="KW-0732">Signal</keyword>
<keyword evidence="4" id="KW-1185">Reference proteome</keyword>
<dbReference type="Proteomes" id="UP001165740">
    <property type="component" value="Chromosome 18"/>
</dbReference>
<dbReference type="OrthoDB" id="6285913at2759"/>
<dbReference type="PROSITE" id="PS50041">
    <property type="entry name" value="C_TYPE_LECTIN_2"/>
    <property type="match status" value="1"/>
</dbReference>
<evidence type="ECO:0000313" key="4">
    <source>
        <dbReference type="Proteomes" id="UP001165740"/>
    </source>
</evidence>
<evidence type="ECO:0000259" key="3">
    <source>
        <dbReference type="PROSITE" id="PS50041"/>
    </source>
</evidence>
<evidence type="ECO:0000256" key="2">
    <source>
        <dbReference type="SAM" id="SignalP"/>
    </source>
</evidence>
<name>A0A9W2ZEN6_BIOGL</name>
<feature type="signal peptide" evidence="2">
    <location>
        <begin position="1"/>
        <end position="21"/>
    </location>
</feature>
<feature type="domain" description="C-type lectin" evidence="3">
    <location>
        <begin position="222"/>
        <end position="329"/>
    </location>
</feature>
<dbReference type="Pfam" id="PF00059">
    <property type="entry name" value="Lectin_C"/>
    <property type="match status" value="1"/>
</dbReference>
<dbReference type="Gene3D" id="3.10.100.10">
    <property type="entry name" value="Mannose-Binding Protein A, subunit A"/>
    <property type="match status" value="1"/>
</dbReference>
<sequence>MFAMQSWVVILIIAGITLTSADEDPLFTDSLLTPDKNVTISFSPPFIINGLTSDVDITCSFTRDLIPAMTSIFSLVIAHSSTTDQPLYSYVASVNALEGHAHNISHDVEVISGLIDNQGESSLHIRFKYPDSNLTGLYVCEVQGFDQIGKPVTKYAKVKLMPTNINDLFHQINNLQSNLTEANANLSLLQNSFNAMQSCMSRKDEYINKLTNQSNFYSPVFFNGHSYYMTQKISRFFYAEAQNSCKLIGGYLAELDTQGEMDFFREYMIKMNIPYIFWSGATKQNGTWANEHSPDVRPLFDWAPGQPVNNSDTVCQCSFSANYWKLTACFCDVYDRSDLGYVCEVLDRC</sequence>
<dbReference type="CDD" id="cd00037">
    <property type="entry name" value="CLECT"/>
    <property type="match status" value="1"/>
</dbReference>
<dbReference type="SMART" id="SM00034">
    <property type="entry name" value="CLECT"/>
    <property type="match status" value="1"/>
</dbReference>
<feature type="chain" id="PRO_5040979096" evidence="2">
    <location>
        <begin position="22"/>
        <end position="349"/>
    </location>
</feature>
<gene>
    <name evidence="5" type="primary">LOC106052793</name>
</gene>
<dbReference type="RefSeq" id="XP_055873351.1">
    <property type="nucleotide sequence ID" value="XM_056017376.1"/>
</dbReference>
<dbReference type="AlphaFoldDB" id="A0A9W2ZEN6"/>
<evidence type="ECO:0000313" key="5">
    <source>
        <dbReference type="RefSeq" id="XP_055873351.1"/>
    </source>
</evidence>
<reference evidence="5" key="1">
    <citation type="submission" date="2025-08" db="UniProtKB">
        <authorList>
            <consortium name="RefSeq"/>
        </authorList>
    </citation>
    <scope>IDENTIFICATION</scope>
</reference>
<dbReference type="InterPro" id="IPR001304">
    <property type="entry name" value="C-type_lectin-like"/>
</dbReference>
<dbReference type="SUPFAM" id="SSF56436">
    <property type="entry name" value="C-type lectin-like"/>
    <property type="match status" value="1"/>
</dbReference>
<dbReference type="GeneID" id="106052793"/>
<keyword evidence="1" id="KW-0175">Coiled coil</keyword>
<protein>
    <submittedName>
        <fullName evidence="5">Uncharacterized protein LOC106052793 isoform X1</fullName>
    </submittedName>
</protein>
<feature type="coiled-coil region" evidence="1">
    <location>
        <begin position="165"/>
        <end position="192"/>
    </location>
</feature>
<evidence type="ECO:0000256" key="1">
    <source>
        <dbReference type="SAM" id="Coils"/>
    </source>
</evidence>
<accession>A0A9W2ZEN6</accession>
<proteinExistence type="predicted"/>
<dbReference type="InterPro" id="IPR016187">
    <property type="entry name" value="CTDL_fold"/>
</dbReference>